<protein>
    <recommendedName>
        <fullName evidence="4">F-box domain-containing protein</fullName>
    </recommendedName>
</protein>
<gene>
    <name evidence="5" type="ORF">AXG93_3822s1520</name>
</gene>
<name>A0A176WKV1_MARPO</name>
<dbReference type="Pfam" id="PF01344">
    <property type="entry name" value="Kelch_1"/>
    <property type="match status" value="1"/>
</dbReference>
<dbReference type="SMART" id="SM00256">
    <property type="entry name" value="FBOX"/>
    <property type="match status" value="1"/>
</dbReference>
<evidence type="ECO:0000256" key="1">
    <source>
        <dbReference type="ARBA" id="ARBA00022441"/>
    </source>
</evidence>
<sequence length="486" mass="54049">MSSESLRAPPVLDESKFSRDGGRESRAGEISSPWRQELEGDEGGFFVVRREETRGGMGTNRFTGNCKKGPRLILRNLMKGCWTPNEVAPMRKIVEEEKLSELSLLNSLPEDLWLECLARVPRSSLQTSMMVCQKWRHTLKSGEFYEVRRKIGMVENLLFVFGGAGTGLASAVYCKSSGGWKAGLLCTVRALEENDWLLNYHNADHCLLHAQPAVVKHRIFVLGAIPSCAAVGERECTIVYDAWTKTLTRGAPMIHPRKKFACCVIANRIYVAGGCSRDELSQEALMDAEEYDPELDLWKPIPNMPKKRYGCLGAAVNGIFYVIGGLKLSSMSGLCMQPYAYVGSMDSYNPRTNSWLKTKSLPMGGCVIACTVVRSSIYMLSSLAVELSFWKYDTENELFSKINSPPIPSPLRIDNYLKFSCVTIETSVYIIQVGGSIDDLLRRSGRHGRGLKEGLVLIYDTISEEWSRGPDLPYVKNGATCAVVLC</sequence>
<evidence type="ECO:0000313" key="5">
    <source>
        <dbReference type="EMBL" id="OAE33494.1"/>
    </source>
</evidence>
<dbReference type="CDD" id="cd22152">
    <property type="entry name" value="F-box_AtAFR-like"/>
    <property type="match status" value="1"/>
</dbReference>
<organism evidence="5 6">
    <name type="scientific">Marchantia polymorpha subsp. ruderalis</name>
    <dbReference type="NCBI Taxonomy" id="1480154"/>
    <lineage>
        <taxon>Eukaryota</taxon>
        <taxon>Viridiplantae</taxon>
        <taxon>Streptophyta</taxon>
        <taxon>Embryophyta</taxon>
        <taxon>Marchantiophyta</taxon>
        <taxon>Marchantiopsida</taxon>
        <taxon>Marchantiidae</taxon>
        <taxon>Marchantiales</taxon>
        <taxon>Marchantiaceae</taxon>
        <taxon>Marchantia</taxon>
    </lineage>
</organism>
<comment type="caution">
    <text evidence="5">The sequence shown here is derived from an EMBL/GenBank/DDBJ whole genome shotgun (WGS) entry which is preliminary data.</text>
</comment>
<evidence type="ECO:0000256" key="3">
    <source>
        <dbReference type="SAM" id="MobiDB-lite"/>
    </source>
</evidence>
<feature type="region of interest" description="Disordered" evidence="3">
    <location>
        <begin position="1"/>
        <end position="34"/>
    </location>
</feature>
<evidence type="ECO:0000259" key="4">
    <source>
        <dbReference type="SMART" id="SM00256"/>
    </source>
</evidence>
<dbReference type="PANTHER" id="PTHR46344">
    <property type="entry name" value="OS02G0202900 PROTEIN"/>
    <property type="match status" value="1"/>
</dbReference>
<dbReference type="AlphaFoldDB" id="A0A176WKV1"/>
<dbReference type="Gene3D" id="2.120.10.80">
    <property type="entry name" value="Kelch-type beta propeller"/>
    <property type="match status" value="1"/>
</dbReference>
<accession>A0A176WKV1</accession>
<dbReference type="InterPro" id="IPR036047">
    <property type="entry name" value="F-box-like_dom_sf"/>
</dbReference>
<reference evidence="5" key="1">
    <citation type="submission" date="2016-03" db="EMBL/GenBank/DDBJ databases">
        <title>Mechanisms controlling the formation of the plant cell surface in tip-growing cells are functionally conserved among land plants.</title>
        <authorList>
            <person name="Honkanen S."/>
            <person name="Jones V.A."/>
            <person name="Morieri G."/>
            <person name="Champion C."/>
            <person name="Hetherington A.J."/>
            <person name="Kelly S."/>
            <person name="Saint-Marcoux D."/>
            <person name="Proust H."/>
            <person name="Prescott H."/>
            <person name="Dolan L."/>
        </authorList>
    </citation>
    <scope>NUCLEOTIDE SEQUENCE [LARGE SCALE GENOMIC DNA]</scope>
    <source>
        <tissue evidence="5">Whole gametophyte</tissue>
    </source>
</reference>
<feature type="domain" description="F-box" evidence="4">
    <location>
        <begin position="108"/>
        <end position="148"/>
    </location>
</feature>
<dbReference type="InterPro" id="IPR015915">
    <property type="entry name" value="Kelch-typ_b-propeller"/>
</dbReference>
<dbReference type="Pfam" id="PF00646">
    <property type="entry name" value="F-box"/>
    <property type="match status" value="1"/>
</dbReference>
<dbReference type="SUPFAM" id="SSF117281">
    <property type="entry name" value="Kelch motif"/>
    <property type="match status" value="1"/>
</dbReference>
<keyword evidence="1" id="KW-0880">Kelch repeat</keyword>
<evidence type="ECO:0000313" key="6">
    <source>
        <dbReference type="Proteomes" id="UP000077202"/>
    </source>
</evidence>
<evidence type="ECO:0000256" key="2">
    <source>
        <dbReference type="ARBA" id="ARBA00022737"/>
    </source>
</evidence>
<dbReference type="Proteomes" id="UP000077202">
    <property type="component" value="Unassembled WGS sequence"/>
</dbReference>
<dbReference type="SUPFAM" id="SSF81383">
    <property type="entry name" value="F-box domain"/>
    <property type="match status" value="1"/>
</dbReference>
<dbReference type="EMBL" id="LVLJ01000653">
    <property type="protein sequence ID" value="OAE33494.1"/>
    <property type="molecule type" value="Genomic_DNA"/>
</dbReference>
<dbReference type="InterPro" id="IPR001810">
    <property type="entry name" value="F-box_dom"/>
</dbReference>
<keyword evidence="2" id="KW-0677">Repeat</keyword>
<dbReference type="Gene3D" id="1.20.1280.50">
    <property type="match status" value="1"/>
</dbReference>
<proteinExistence type="predicted"/>
<dbReference type="SMART" id="SM00612">
    <property type="entry name" value="Kelch"/>
    <property type="match status" value="2"/>
</dbReference>
<keyword evidence="6" id="KW-1185">Reference proteome</keyword>
<dbReference type="InterPro" id="IPR006652">
    <property type="entry name" value="Kelch_1"/>
</dbReference>
<dbReference type="PANTHER" id="PTHR46344:SF16">
    <property type="entry name" value="KELCH MOTIF FAMILY PROTEIN, EXPRESSED"/>
    <property type="match status" value="1"/>
</dbReference>
<feature type="compositionally biased region" description="Basic and acidic residues" evidence="3">
    <location>
        <begin position="13"/>
        <end position="27"/>
    </location>
</feature>